<dbReference type="AlphaFoldDB" id="A0A068V5X6"/>
<name>A0A068V5X6_COFCA</name>
<reference evidence="2" key="1">
    <citation type="journal article" date="2014" name="Science">
        <title>The coffee genome provides insight into the convergent evolution of caffeine biosynthesis.</title>
        <authorList>
            <person name="Denoeud F."/>
            <person name="Carretero-Paulet L."/>
            <person name="Dereeper A."/>
            <person name="Droc G."/>
            <person name="Guyot R."/>
            <person name="Pietrella M."/>
            <person name="Zheng C."/>
            <person name="Alberti A."/>
            <person name="Anthony F."/>
            <person name="Aprea G."/>
            <person name="Aury J.M."/>
            <person name="Bento P."/>
            <person name="Bernard M."/>
            <person name="Bocs S."/>
            <person name="Campa C."/>
            <person name="Cenci A."/>
            <person name="Combes M.C."/>
            <person name="Crouzillat D."/>
            <person name="Da Silva C."/>
            <person name="Daddiego L."/>
            <person name="De Bellis F."/>
            <person name="Dussert S."/>
            <person name="Garsmeur O."/>
            <person name="Gayraud T."/>
            <person name="Guignon V."/>
            <person name="Jahn K."/>
            <person name="Jamilloux V."/>
            <person name="Joet T."/>
            <person name="Labadie K."/>
            <person name="Lan T."/>
            <person name="Leclercq J."/>
            <person name="Lepelley M."/>
            <person name="Leroy T."/>
            <person name="Li L.T."/>
            <person name="Librado P."/>
            <person name="Lopez L."/>
            <person name="Munoz A."/>
            <person name="Noel B."/>
            <person name="Pallavicini A."/>
            <person name="Perrotta G."/>
            <person name="Poncet V."/>
            <person name="Pot D."/>
            <person name="Priyono X."/>
            <person name="Rigoreau M."/>
            <person name="Rouard M."/>
            <person name="Rozas J."/>
            <person name="Tranchant-Dubreuil C."/>
            <person name="VanBuren R."/>
            <person name="Zhang Q."/>
            <person name="Andrade A.C."/>
            <person name="Argout X."/>
            <person name="Bertrand B."/>
            <person name="de Kochko A."/>
            <person name="Graziosi G."/>
            <person name="Henry R.J."/>
            <person name="Jayarama X."/>
            <person name="Ming R."/>
            <person name="Nagai C."/>
            <person name="Rounsley S."/>
            <person name="Sankoff D."/>
            <person name="Giuliano G."/>
            <person name="Albert V.A."/>
            <person name="Wincker P."/>
            <person name="Lashermes P."/>
        </authorList>
    </citation>
    <scope>NUCLEOTIDE SEQUENCE [LARGE SCALE GENOMIC DNA]</scope>
    <source>
        <strain evidence="2">cv. DH200-94</strain>
    </source>
</reference>
<accession>A0A068V5X6</accession>
<dbReference type="EMBL" id="HG739199">
    <property type="protein sequence ID" value="CDP16066.1"/>
    <property type="molecule type" value="Genomic_DNA"/>
</dbReference>
<gene>
    <name evidence="1" type="ORF">GSCOC_T00017075001</name>
</gene>
<proteinExistence type="predicted"/>
<dbReference type="Proteomes" id="UP000295252">
    <property type="component" value="Chromosome VII"/>
</dbReference>
<organism evidence="1 2">
    <name type="scientific">Coffea canephora</name>
    <name type="common">Robusta coffee</name>
    <dbReference type="NCBI Taxonomy" id="49390"/>
    <lineage>
        <taxon>Eukaryota</taxon>
        <taxon>Viridiplantae</taxon>
        <taxon>Streptophyta</taxon>
        <taxon>Embryophyta</taxon>
        <taxon>Tracheophyta</taxon>
        <taxon>Spermatophyta</taxon>
        <taxon>Magnoliopsida</taxon>
        <taxon>eudicotyledons</taxon>
        <taxon>Gunneridae</taxon>
        <taxon>Pentapetalae</taxon>
        <taxon>asterids</taxon>
        <taxon>lamiids</taxon>
        <taxon>Gentianales</taxon>
        <taxon>Rubiaceae</taxon>
        <taxon>Ixoroideae</taxon>
        <taxon>Gardenieae complex</taxon>
        <taxon>Bertiereae - Coffeeae clade</taxon>
        <taxon>Coffeeae</taxon>
        <taxon>Coffea</taxon>
    </lineage>
</organism>
<keyword evidence="2" id="KW-1185">Reference proteome</keyword>
<protein>
    <submittedName>
        <fullName evidence="1">Uncharacterized protein</fullName>
    </submittedName>
</protein>
<evidence type="ECO:0000313" key="2">
    <source>
        <dbReference type="Proteomes" id="UP000295252"/>
    </source>
</evidence>
<sequence length="54" mass="6501">MLKFLFFWSRSLPNDEVCIFFLLDIVFKVFILSFTQYNFQDCICICLKVGNWPP</sequence>
<dbReference type="InParanoid" id="A0A068V5X6"/>
<dbReference type="Gramene" id="CDP16066">
    <property type="protein sequence ID" value="CDP16066"/>
    <property type="gene ID" value="GSCOC_T00017075001"/>
</dbReference>
<evidence type="ECO:0000313" key="1">
    <source>
        <dbReference type="EMBL" id="CDP16066.1"/>
    </source>
</evidence>